<protein>
    <recommendedName>
        <fullName evidence="8">CvpA family protein</fullName>
    </recommendedName>
</protein>
<proteinExistence type="predicted"/>
<dbReference type="PANTHER" id="PTHR37306:SF1">
    <property type="entry name" value="COLICIN V PRODUCTION PROTEIN"/>
    <property type="match status" value="1"/>
</dbReference>
<feature type="transmembrane region" description="Helical" evidence="5">
    <location>
        <begin position="71"/>
        <end position="91"/>
    </location>
</feature>
<gene>
    <name evidence="6" type="ORF">LPAF129_15350</name>
</gene>
<accession>A0ABQ5JIB6</accession>
<feature type="transmembrane region" description="Helical" evidence="5">
    <location>
        <begin position="28"/>
        <end position="51"/>
    </location>
</feature>
<dbReference type="EMBL" id="BQXH01000014">
    <property type="protein sequence ID" value="GKS81849.1"/>
    <property type="molecule type" value="Genomic_DNA"/>
</dbReference>
<keyword evidence="7" id="KW-1185">Reference proteome</keyword>
<dbReference type="RefSeq" id="WP_265747410.1">
    <property type="nucleotide sequence ID" value="NZ_BQXH01000014.1"/>
</dbReference>
<dbReference type="Proteomes" id="UP001055149">
    <property type="component" value="Unassembled WGS sequence"/>
</dbReference>
<name>A0ABQ5JIB6_9LACO</name>
<evidence type="ECO:0000313" key="7">
    <source>
        <dbReference type="Proteomes" id="UP001055149"/>
    </source>
</evidence>
<keyword evidence="2 5" id="KW-0812">Transmembrane</keyword>
<dbReference type="Pfam" id="PF02674">
    <property type="entry name" value="Colicin_V"/>
    <property type="match status" value="1"/>
</dbReference>
<feature type="transmembrane region" description="Helical" evidence="5">
    <location>
        <begin position="111"/>
        <end position="133"/>
    </location>
</feature>
<evidence type="ECO:0008006" key="8">
    <source>
        <dbReference type="Google" id="ProtNLM"/>
    </source>
</evidence>
<evidence type="ECO:0000256" key="3">
    <source>
        <dbReference type="ARBA" id="ARBA00022989"/>
    </source>
</evidence>
<evidence type="ECO:0000256" key="4">
    <source>
        <dbReference type="ARBA" id="ARBA00023136"/>
    </source>
</evidence>
<evidence type="ECO:0000256" key="1">
    <source>
        <dbReference type="ARBA" id="ARBA00004141"/>
    </source>
</evidence>
<comment type="subcellular location">
    <subcellularLocation>
        <location evidence="1">Membrane</location>
        <topology evidence="1">Multi-pass membrane protein</topology>
    </subcellularLocation>
</comment>
<evidence type="ECO:0000313" key="6">
    <source>
        <dbReference type="EMBL" id="GKS81849.1"/>
    </source>
</evidence>
<organism evidence="6 7">
    <name type="scientific">Ligilactobacillus pabuli</name>
    <dbReference type="NCBI Taxonomy" id="2886039"/>
    <lineage>
        <taxon>Bacteria</taxon>
        <taxon>Bacillati</taxon>
        <taxon>Bacillota</taxon>
        <taxon>Bacilli</taxon>
        <taxon>Lactobacillales</taxon>
        <taxon>Lactobacillaceae</taxon>
        <taxon>Ligilactobacillus</taxon>
    </lineage>
</organism>
<keyword evidence="4 5" id="KW-0472">Membrane</keyword>
<evidence type="ECO:0000256" key="5">
    <source>
        <dbReference type="SAM" id="Phobius"/>
    </source>
</evidence>
<dbReference type="PANTHER" id="PTHR37306">
    <property type="entry name" value="COLICIN V PRODUCTION PROTEIN"/>
    <property type="match status" value="1"/>
</dbReference>
<sequence length="170" mass="18773">MLVSLIILLVLLLGFRYGFKRGLVQTLLSILGYLVVLGLALYFSGGVGGFLLKYLPNLDQQVGNGETITRLFYRILAFWIIAIVGGIAFRVVTRTFTSITKLPLVSQLNSLAGGIVWLAVAYVLTFFVLLLLATSPTSPVQNSLSSSPVAQFMLKETPIFSQRVWNEWVK</sequence>
<evidence type="ECO:0000256" key="2">
    <source>
        <dbReference type="ARBA" id="ARBA00022692"/>
    </source>
</evidence>
<keyword evidence="3 5" id="KW-1133">Transmembrane helix</keyword>
<comment type="caution">
    <text evidence="6">The sequence shown here is derived from an EMBL/GenBank/DDBJ whole genome shotgun (WGS) entry which is preliminary data.</text>
</comment>
<reference evidence="6" key="1">
    <citation type="journal article" date="2022" name="Int. J. Syst. Evol. Microbiol.">
        <title>A novel species of lactic acid bacteria, Ligilactobacillus pabuli sp. nov., isolated from alfalfa silage.</title>
        <authorList>
            <person name="Tohno M."/>
            <person name="Tanizawa Y."/>
            <person name="Sawada H."/>
            <person name="Sakamoto M."/>
            <person name="Ohkuma M."/>
            <person name="Kobayashi H."/>
        </authorList>
    </citation>
    <scope>NUCLEOTIDE SEQUENCE</scope>
    <source>
        <strain evidence="6">AF129</strain>
    </source>
</reference>
<dbReference type="InterPro" id="IPR003825">
    <property type="entry name" value="Colicin-V_CvpA"/>
</dbReference>